<evidence type="ECO:0000313" key="2">
    <source>
        <dbReference type="Proteomes" id="UP001482620"/>
    </source>
</evidence>
<organism evidence="1 2">
    <name type="scientific">Ilyodon furcidens</name>
    <name type="common">goldbreast splitfin</name>
    <dbReference type="NCBI Taxonomy" id="33524"/>
    <lineage>
        <taxon>Eukaryota</taxon>
        <taxon>Metazoa</taxon>
        <taxon>Chordata</taxon>
        <taxon>Craniata</taxon>
        <taxon>Vertebrata</taxon>
        <taxon>Euteleostomi</taxon>
        <taxon>Actinopterygii</taxon>
        <taxon>Neopterygii</taxon>
        <taxon>Teleostei</taxon>
        <taxon>Neoteleostei</taxon>
        <taxon>Acanthomorphata</taxon>
        <taxon>Ovalentaria</taxon>
        <taxon>Atherinomorphae</taxon>
        <taxon>Cyprinodontiformes</taxon>
        <taxon>Goodeidae</taxon>
        <taxon>Ilyodon</taxon>
    </lineage>
</organism>
<reference evidence="1 2" key="1">
    <citation type="submission" date="2021-06" db="EMBL/GenBank/DDBJ databases">
        <authorList>
            <person name="Palmer J.M."/>
        </authorList>
    </citation>
    <scope>NUCLEOTIDE SEQUENCE [LARGE SCALE GENOMIC DNA]</scope>
    <source>
        <strain evidence="2">if_2019</strain>
        <tissue evidence="1">Muscle</tissue>
    </source>
</reference>
<gene>
    <name evidence="1" type="ORF">ILYODFUR_020376</name>
</gene>
<dbReference type="EMBL" id="JAHRIQ010094780">
    <property type="protein sequence ID" value="MEQ2252300.1"/>
    <property type="molecule type" value="Genomic_DNA"/>
</dbReference>
<keyword evidence="2" id="KW-1185">Reference proteome</keyword>
<comment type="caution">
    <text evidence="1">The sequence shown here is derived from an EMBL/GenBank/DDBJ whole genome shotgun (WGS) entry which is preliminary data.</text>
</comment>
<name>A0ABV0V4P5_9TELE</name>
<sequence>MCLNKEVSLMCFKMKLEEARRGEKLKETVFYMSMLLSGNDRGLDISQLVCVHEFLGSSAHALAPIHTITLAQLNSQILPRDKQFLLKPDGGAGLYIDYQKRRRRNIIK</sequence>
<accession>A0ABV0V4P5</accession>
<proteinExistence type="predicted"/>
<dbReference type="Proteomes" id="UP001482620">
    <property type="component" value="Unassembled WGS sequence"/>
</dbReference>
<protein>
    <submittedName>
        <fullName evidence="1">Uncharacterized protein</fullName>
    </submittedName>
</protein>
<evidence type="ECO:0000313" key="1">
    <source>
        <dbReference type="EMBL" id="MEQ2252300.1"/>
    </source>
</evidence>